<dbReference type="InterPro" id="IPR036751">
    <property type="entry name" value="SpoVG_sf"/>
</dbReference>
<protein>
    <submittedName>
        <fullName evidence="1">Uncharacterized protein</fullName>
    </submittedName>
</protein>
<evidence type="ECO:0000313" key="1">
    <source>
        <dbReference type="EMBL" id="SIQ46336.1"/>
    </source>
</evidence>
<dbReference type="EMBL" id="FTNE01000005">
    <property type="protein sequence ID" value="SIQ46336.1"/>
    <property type="molecule type" value="Genomic_DNA"/>
</dbReference>
<reference evidence="1 2" key="1">
    <citation type="submission" date="2017-01" db="EMBL/GenBank/DDBJ databases">
        <authorList>
            <person name="Varghese N."/>
            <person name="Submissions S."/>
        </authorList>
    </citation>
    <scope>NUCLEOTIDE SEQUENCE [LARGE SCALE GENOMIC DNA]</scope>
    <source>
        <strain evidence="1 2">ATCC 35905</strain>
    </source>
</reference>
<dbReference type="GO" id="GO:0030435">
    <property type="term" value="P:sporulation resulting in formation of a cellular spore"/>
    <property type="evidence" value="ECO:0007669"/>
    <property type="project" value="InterPro"/>
</dbReference>
<accession>A0A8G2FCP1</accession>
<dbReference type="AlphaFoldDB" id="A0A8G2FCP1"/>
<dbReference type="Gene3D" id="3.30.1120.40">
    <property type="entry name" value="Stage V sporulation protein G"/>
    <property type="match status" value="1"/>
</dbReference>
<keyword evidence="2" id="KW-1185">Reference proteome</keyword>
<dbReference type="OrthoDB" id="7284363at2"/>
<dbReference type="SUPFAM" id="SSF160537">
    <property type="entry name" value="SpoVG-like"/>
    <property type="match status" value="1"/>
</dbReference>
<organism evidence="1 2">
    <name type="scientific">Acidiphilium rubrum</name>
    <dbReference type="NCBI Taxonomy" id="526"/>
    <lineage>
        <taxon>Bacteria</taxon>
        <taxon>Pseudomonadati</taxon>
        <taxon>Pseudomonadota</taxon>
        <taxon>Alphaproteobacteria</taxon>
        <taxon>Acetobacterales</taxon>
        <taxon>Acidocellaceae</taxon>
        <taxon>Acidiphilium</taxon>
    </lineage>
</organism>
<name>A0A8G2FCP1_ACIRU</name>
<comment type="caution">
    <text evidence="1">The sequence shown here is derived from an EMBL/GenBank/DDBJ whole genome shotgun (WGS) entry which is preliminary data.</text>
</comment>
<sequence>MAELTITEWKPLRRNSLRGFATVTLPSGMILHEILIHNTPDGPWAAPPSKPMIGRDGVAMKDAAGKARYSPIISFADKATRERWSSAIIAALLASYPDALAGGAE</sequence>
<dbReference type="Proteomes" id="UP000186308">
    <property type="component" value="Unassembled WGS sequence"/>
</dbReference>
<evidence type="ECO:0000313" key="2">
    <source>
        <dbReference type="Proteomes" id="UP000186308"/>
    </source>
</evidence>
<dbReference type="RefSeq" id="WP_029313062.1">
    <property type="nucleotide sequence ID" value="NZ_FTNE01000005.1"/>
</dbReference>
<proteinExistence type="predicted"/>
<gene>
    <name evidence="1" type="ORF">SAMN05421828_10523</name>
</gene>